<name>C7DK36_9APHY</name>
<organism evidence="1">
    <name type="scientific">Polyporus grammocephalus</name>
    <dbReference type="NCBI Taxonomy" id="196234"/>
    <lineage>
        <taxon>Eukaryota</taxon>
        <taxon>Fungi</taxon>
        <taxon>Dikarya</taxon>
        <taxon>Basidiomycota</taxon>
        <taxon>Agaricomycotina</taxon>
        <taxon>Agaricomycetes</taxon>
        <taxon>Polyporales</taxon>
        <taxon>Polyporaceae</taxon>
        <taxon>Polyporus</taxon>
    </lineage>
</organism>
<feature type="non-terminal residue" evidence="1">
    <location>
        <position position="1"/>
    </location>
</feature>
<dbReference type="AlphaFoldDB" id="C7DK36"/>
<proteinExistence type="evidence at transcript level"/>
<accession>C7DK36</accession>
<evidence type="ECO:0000313" key="1">
    <source>
        <dbReference type="EMBL" id="ACT52890.1"/>
    </source>
</evidence>
<sequence>EPLILLCRLSACCRWDDWIGTTRQFTSASSSLCQRRLTCILTSPGSSCNCSFSVIPVTSSEALIYREILRFWLVGKPSPIVTTSLAPSLDSPVLGPTRVNNAERSTKASYLAATPFSDFSYSH</sequence>
<dbReference type="EMBL" id="GQ141690">
    <property type="protein sequence ID" value="ACT52890.1"/>
    <property type="molecule type" value="mRNA"/>
</dbReference>
<protein>
    <submittedName>
        <fullName evidence="1">Extracellular ligand-binding receptor</fullName>
    </submittedName>
</protein>
<keyword evidence="1" id="KW-0675">Receptor</keyword>
<feature type="non-terminal residue" evidence="1">
    <location>
        <position position="123"/>
    </location>
</feature>
<reference evidence="1" key="1">
    <citation type="submission" date="2009-05" db="EMBL/GenBank/DDBJ databases">
        <title>Characterization of Differentially Expressed Genes Related to Laccase Biosynthesis of White-Rot Fungus TR16.</title>
        <authorList>
            <person name="Chen Q.-T."/>
            <person name="Guo L.-Q."/>
            <person name="Lin J.-F."/>
        </authorList>
    </citation>
    <scope>NUCLEOTIDE SEQUENCE</scope>
    <source>
        <strain evidence="1">TR16</strain>
    </source>
</reference>